<comment type="caution">
    <text evidence="2">The sequence shown here is derived from an EMBL/GenBank/DDBJ whole genome shotgun (WGS) entry which is preliminary data.</text>
</comment>
<evidence type="ECO:0000313" key="2">
    <source>
        <dbReference type="EMBL" id="RON52639.1"/>
    </source>
</evidence>
<keyword evidence="1" id="KW-1133">Transmembrane helix</keyword>
<evidence type="ECO:0008006" key="4">
    <source>
        <dbReference type="Google" id="ProtNLM"/>
    </source>
</evidence>
<proteinExistence type="predicted"/>
<name>A0A423KHS8_9PSED</name>
<dbReference type="Proteomes" id="UP000283627">
    <property type="component" value="Unassembled WGS sequence"/>
</dbReference>
<dbReference type="EMBL" id="MOBP01000011">
    <property type="protein sequence ID" value="RON52639.1"/>
    <property type="molecule type" value="Genomic_DNA"/>
</dbReference>
<gene>
    <name evidence="2" type="ORF">BK665_16485</name>
</gene>
<keyword evidence="1" id="KW-0812">Transmembrane</keyword>
<sequence>MYLTLNHFVVMYFLRGFWPGAFNVHTMLLLAFLLSGISYFLVERPALKLRHALRAGGGSGVGQELRSGSAA</sequence>
<evidence type="ECO:0000313" key="3">
    <source>
        <dbReference type="Proteomes" id="UP000283627"/>
    </source>
</evidence>
<dbReference type="RefSeq" id="WP_375538941.1">
    <property type="nucleotide sequence ID" value="NZ_MOBP01000011.1"/>
</dbReference>
<dbReference type="AlphaFoldDB" id="A0A423KHS8"/>
<keyword evidence="1" id="KW-0472">Membrane</keyword>
<accession>A0A423KHS8</accession>
<reference evidence="2 3" key="1">
    <citation type="submission" date="2016-10" db="EMBL/GenBank/DDBJ databases">
        <title>Comparative genome analysis of multiple Pseudomonas spp. focuses on biocontrol and plant growth promoting traits.</title>
        <authorList>
            <person name="Tao X.-Y."/>
            <person name="Taylor C.G."/>
        </authorList>
    </citation>
    <scope>NUCLEOTIDE SEQUENCE [LARGE SCALE GENOMIC DNA]</scope>
    <source>
        <strain evidence="2 3">39A2</strain>
    </source>
</reference>
<feature type="transmembrane region" description="Helical" evidence="1">
    <location>
        <begin position="20"/>
        <end position="42"/>
    </location>
</feature>
<organism evidence="2 3">
    <name type="scientific">Pseudomonas frederiksbergensis</name>
    <dbReference type="NCBI Taxonomy" id="104087"/>
    <lineage>
        <taxon>Bacteria</taxon>
        <taxon>Pseudomonadati</taxon>
        <taxon>Pseudomonadota</taxon>
        <taxon>Gammaproteobacteria</taxon>
        <taxon>Pseudomonadales</taxon>
        <taxon>Pseudomonadaceae</taxon>
        <taxon>Pseudomonas</taxon>
    </lineage>
</organism>
<protein>
    <recommendedName>
        <fullName evidence="4">Acyltransferase 3 domain-containing protein</fullName>
    </recommendedName>
</protein>
<evidence type="ECO:0000256" key="1">
    <source>
        <dbReference type="SAM" id="Phobius"/>
    </source>
</evidence>